<sequence length="311" mass="34354" precursor="true">MHHSRNHSLVCLFALLSVVLSSARSAPAQPKEAPFRWINKLPAERTPLLLHGTFASAANKTDVGYYVYLPPGYEQAKSSDGAVKRFPVIYYLHGGRPGGEHKSISMAAVFDAAINAGRVPPLIYVFVNGGEMSHYDFPEKQSLGETAFVKELIPHIDANYRTIAKREGRGIEGFSQGGRGTARIMFKYPELFCSAAPMGGGHQHERHAAENQGRETSGVQFEPGNNTYDLAEAYAKRKDKFPLRILVGVGKQDFNYEANLDWMRHLAKLEIPYKQAIAGDAPHSAAACYRNLGDQVMLFHSQSFATPVMTK</sequence>
<feature type="signal peptide" evidence="2">
    <location>
        <begin position="1"/>
        <end position="28"/>
    </location>
</feature>
<dbReference type="PANTHER" id="PTHR48098">
    <property type="entry name" value="ENTEROCHELIN ESTERASE-RELATED"/>
    <property type="match status" value="1"/>
</dbReference>
<dbReference type="PANTHER" id="PTHR48098:SF1">
    <property type="entry name" value="DIACYLGLYCEROL ACYLTRANSFERASE_MYCOLYLTRANSFERASE AG85A"/>
    <property type="match status" value="1"/>
</dbReference>
<dbReference type="RefSeq" id="WP_145087951.1">
    <property type="nucleotide sequence ID" value="NZ_CP036274.1"/>
</dbReference>
<dbReference type="KEGG" id="aagg:ETAA8_21610"/>
<feature type="compositionally biased region" description="Polar residues" evidence="1">
    <location>
        <begin position="214"/>
        <end position="223"/>
    </location>
</feature>
<dbReference type="Gene3D" id="3.40.50.1820">
    <property type="entry name" value="alpha/beta hydrolase"/>
    <property type="match status" value="1"/>
</dbReference>
<accession>A0A517YA04</accession>
<evidence type="ECO:0000313" key="3">
    <source>
        <dbReference type="EMBL" id="QDU27077.1"/>
    </source>
</evidence>
<dbReference type="GO" id="GO:0016747">
    <property type="term" value="F:acyltransferase activity, transferring groups other than amino-acyl groups"/>
    <property type="evidence" value="ECO:0007669"/>
    <property type="project" value="TreeGrafter"/>
</dbReference>
<proteinExistence type="predicted"/>
<dbReference type="InterPro" id="IPR050583">
    <property type="entry name" value="Mycobacterial_A85_antigen"/>
</dbReference>
<feature type="chain" id="PRO_5021921409" evidence="2">
    <location>
        <begin position="29"/>
        <end position="311"/>
    </location>
</feature>
<dbReference type="AlphaFoldDB" id="A0A517YA04"/>
<dbReference type="InterPro" id="IPR000801">
    <property type="entry name" value="Esterase-like"/>
</dbReference>
<reference evidence="3 4" key="1">
    <citation type="submission" date="2019-02" db="EMBL/GenBank/DDBJ databases">
        <title>Deep-cultivation of Planctomycetes and their phenomic and genomic characterization uncovers novel biology.</title>
        <authorList>
            <person name="Wiegand S."/>
            <person name="Jogler M."/>
            <person name="Boedeker C."/>
            <person name="Pinto D."/>
            <person name="Vollmers J."/>
            <person name="Rivas-Marin E."/>
            <person name="Kohn T."/>
            <person name="Peeters S.H."/>
            <person name="Heuer A."/>
            <person name="Rast P."/>
            <person name="Oberbeckmann S."/>
            <person name="Bunk B."/>
            <person name="Jeske O."/>
            <person name="Meyerdierks A."/>
            <person name="Storesund J.E."/>
            <person name="Kallscheuer N."/>
            <person name="Luecker S."/>
            <person name="Lage O.M."/>
            <person name="Pohl T."/>
            <person name="Merkel B.J."/>
            <person name="Hornburger P."/>
            <person name="Mueller R.-W."/>
            <person name="Bruemmer F."/>
            <person name="Labrenz M."/>
            <person name="Spormann A.M."/>
            <person name="Op den Camp H."/>
            <person name="Overmann J."/>
            <person name="Amann R."/>
            <person name="Jetten M.S.M."/>
            <person name="Mascher T."/>
            <person name="Medema M.H."/>
            <person name="Devos D.P."/>
            <person name="Kaster A.-K."/>
            <person name="Ovreas L."/>
            <person name="Rohde M."/>
            <person name="Galperin M.Y."/>
            <person name="Jogler C."/>
        </authorList>
    </citation>
    <scope>NUCLEOTIDE SEQUENCE [LARGE SCALE GENOMIC DNA]</scope>
    <source>
        <strain evidence="3 4">ETA_A8</strain>
    </source>
</reference>
<gene>
    <name evidence="3" type="primary">axe1-6A_1</name>
    <name evidence="3" type="ORF">ETAA8_21610</name>
</gene>
<dbReference type="Proteomes" id="UP000315017">
    <property type="component" value="Chromosome"/>
</dbReference>
<keyword evidence="2" id="KW-0732">Signal</keyword>
<organism evidence="3 4">
    <name type="scientific">Anatilimnocola aggregata</name>
    <dbReference type="NCBI Taxonomy" id="2528021"/>
    <lineage>
        <taxon>Bacteria</taxon>
        <taxon>Pseudomonadati</taxon>
        <taxon>Planctomycetota</taxon>
        <taxon>Planctomycetia</taxon>
        <taxon>Pirellulales</taxon>
        <taxon>Pirellulaceae</taxon>
        <taxon>Anatilimnocola</taxon>
    </lineage>
</organism>
<name>A0A517YA04_9BACT</name>
<keyword evidence="4" id="KW-1185">Reference proteome</keyword>
<feature type="compositionally biased region" description="Basic and acidic residues" evidence="1">
    <location>
        <begin position="202"/>
        <end position="213"/>
    </location>
</feature>
<dbReference type="SUPFAM" id="SSF53474">
    <property type="entry name" value="alpha/beta-Hydrolases"/>
    <property type="match status" value="1"/>
</dbReference>
<dbReference type="OrthoDB" id="9777383at2"/>
<evidence type="ECO:0000313" key="4">
    <source>
        <dbReference type="Proteomes" id="UP000315017"/>
    </source>
</evidence>
<protein>
    <submittedName>
        <fullName evidence="3">Carbohydrate acetyl esterase/feruloyl esterase</fullName>
    </submittedName>
</protein>
<dbReference type="InterPro" id="IPR029058">
    <property type="entry name" value="AB_hydrolase_fold"/>
</dbReference>
<evidence type="ECO:0000256" key="2">
    <source>
        <dbReference type="SAM" id="SignalP"/>
    </source>
</evidence>
<dbReference type="EMBL" id="CP036274">
    <property type="protein sequence ID" value="QDU27077.1"/>
    <property type="molecule type" value="Genomic_DNA"/>
</dbReference>
<dbReference type="Pfam" id="PF00756">
    <property type="entry name" value="Esterase"/>
    <property type="match status" value="1"/>
</dbReference>
<feature type="region of interest" description="Disordered" evidence="1">
    <location>
        <begin position="199"/>
        <end position="223"/>
    </location>
</feature>
<evidence type="ECO:0000256" key="1">
    <source>
        <dbReference type="SAM" id="MobiDB-lite"/>
    </source>
</evidence>